<organism evidence="1 2">
    <name type="scientific">Micromonospora siamensis</name>
    <dbReference type="NCBI Taxonomy" id="299152"/>
    <lineage>
        <taxon>Bacteria</taxon>
        <taxon>Bacillati</taxon>
        <taxon>Actinomycetota</taxon>
        <taxon>Actinomycetes</taxon>
        <taxon>Micromonosporales</taxon>
        <taxon>Micromonosporaceae</taxon>
        <taxon>Micromonospora</taxon>
    </lineage>
</organism>
<keyword evidence="2" id="KW-1185">Reference proteome</keyword>
<dbReference type="Proteomes" id="UP000198210">
    <property type="component" value="Chromosome I"/>
</dbReference>
<evidence type="ECO:0000313" key="2">
    <source>
        <dbReference type="Proteomes" id="UP000198210"/>
    </source>
</evidence>
<dbReference type="RefSeq" id="WP_269458905.1">
    <property type="nucleotide sequence ID" value="NZ_JBHLYF010000004.1"/>
</dbReference>
<gene>
    <name evidence="1" type="ORF">GA0074704_4302</name>
</gene>
<name>A0A1C5JAD7_9ACTN</name>
<sequence length="44" mass="4992">MLFDSVYRVPAQDRMSPLVIGVTFSYEHGRWLVLHNQDSNGPAS</sequence>
<accession>A0A1C5JAD7</accession>
<reference evidence="1 2" key="1">
    <citation type="submission" date="2016-06" db="EMBL/GenBank/DDBJ databases">
        <authorList>
            <person name="Kjaerup R.B."/>
            <person name="Dalgaard T.S."/>
            <person name="Juul-Madsen H.R."/>
        </authorList>
    </citation>
    <scope>NUCLEOTIDE SEQUENCE [LARGE SCALE GENOMIC DNA]</scope>
    <source>
        <strain evidence="1 2">DSM 45097</strain>
    </source>
</reference>
<proteinExistence type="predicted"/>
<evidence type="ECO:0000313" key="1">
    <source>
        <dbReference type="EMBL" id="SCG67532.1"/>
    </source>
</evidence>
<protein>
    <submittedName>
        <fullName evidence="1">Uncharacterized protein</fullName>
    </submittedName>
</protein>
<dbReference type="EMBL" id="LT607751">
    <property type="protein sequence ID" value="SCG67532.1"/>
    <property type="molecule type" value="Genomic_DNA"/>
</dbReference>
<dbReference type="AlphaFoldDB" id="A0A1C5JAD7"/>